<organism evidence="2">
    <name type="scientific">viral metagenome</name>
    <dbReference type="NCBI Taxonomy" id="1070528"/>
    <lineage>
        <taxon>unclassified sequences</taxon>
        <taxon>metagenomes</taxon>
        <taxon>organismal metagenomes</taxon>
    </lineage>
</organism>
<feature type="transmembrane region" description="Helical" evidence="1">
    <location>
        <begin position="60"/>
        <end position="81"/>
    </location>
</feature>
<dbReference type="AlphaFoldDB" id="A0A6M3JTM0"/>
<evidence type="ECO:0000256" key="1">
    <source>
        <dbReference type="SAM" id="Phobius"/>
    </source>
</evidence>
<protein>
    <recommendedName>
        <fullName evidence="3">EamA domain-containing protein</fullName>
    </recommendedName>
</protein>
<accession>A0A6M3JTM0</accession>
<dbReference type="InterPro" id="IPR037185">
    <property type="entry name" value="EmrE-like"/>
</dbReference>
<dbReference type="EMBL" id="MT141971">
    <property type="protein sequence ID" value="QJA72698.1"/>
    <property type="molecule type" value="Genomic_DNA"/>
</dbReference>
<keyword evidence="1" id="KW-1133">Transmembrane helix</keyword>
<keyword evidence="1" id="KW-0472">Membrane</keyword>
<feature type="transmembrane region" description="Helical" evidence="1">
    <location>
        <begin position="87"/>
        <end position="104"/>
    </location>
</feature>
<dbReference type="SUPFAM" id="SSF103481">
    <property type="entry name" value="Multidrug resistance efflux transporter EmrE"/>
    <property type="match status" value="1"/>
</dbReference>
<sequence length="105" mass="11211">MTWILYSLMGAVFLAACNSIFRVNPWGMPLYVLITCTLPLTIGIQWGFASAMQTAPSFLAAWFVGTGFSAMAGGLASVFIFGEPLHFLQGLGVALILGGAYCLIR</sequence>
<name>A0A6M3JTM0_9ZZZZ</name>
<feature type="transmembrane region" description="Helical" evidence="1">
    <location>
        <begin position="29"/>
        <end position="48"/>
    </location>
</feature>
<gene>
    <name evidence="2" type="ORF">MM415A02643_0016</name>
</gene>
<evidence type="ECO:0008006" key="3">
    <source>
        <dbReference type="Google" id="ProtNLM"/>
    </source>
</evidence>
<reference evidence="2" key="1">
    <citation type="submission" date="2020-03" db="EMBL/GenBank/DDBJ databases">
        <title>The deep terrestrial virosphere.</title>
        <authorList>
            <person name="Holmfeldt K."/>
            <person name="Nilsson E."/>
            <person name="Simone D."/>
            <person name="Lopez-Fernandez M."/>
            <person name="Wu X."/>
            <person name="de Brujin I."/>
            <person name="Lundin D."/>
            <person name="Andersson A."/>
            <person name="Bertilsson S."/>
            <person name="Dopson M."/>
        </authorList>
    </citation>
    <scope>NUCLEOTIDE SEQUENCE</scope>
    <source>
        <strain evidence="2">MM415A02643</strain>
    </source>
</reference>
<keyword evidence="1" id="KW-0812">Transmembrane</keyword>
<proteinExistence type="predicted"/>
<evidence type="ECO:0000313" key="2">
    <source>
        <dbReference type="EMBL" id="QJA72698.1"/>
    </source>
</evidence>